<protein>
    <submittedName>
        <fullName evidence="1">XRE family transcriptional regulator</fullName>
    </submittedName>
</protein>
<dbReference type="GO" id="GO:0003677">
    <property type="term" value="F:DNA binding"/>
    <property type="evidence" value="ECO:0007669"/>
    <property type="project" value="InterPro"/>
</dbReference>
<dbReference type="Proteomes" id="UP000070452">
    <property type="component" value="Unassembled WGS sequence"/>
</dbReference>
<evidence type="ECO:0000313" key="2">
    <source>
        <dbReference type="Proteomes" id="UP000070452"/>
    </source>
</evidence>
<proteinExistence type="predicted"/>
<name>A0A0V7YBK0_ENTFC</name>
<dbReference type="EMBL" id="LRHK01000001">
    <property type="protein sequence ID" value="KWX18875.1"/>
    <property type="molecule type" value="Genomic_DNA"/>
</dbReference>
<dbReference type="RefSeq" id="WP_002301771.1">
    <property type="nucleotide sequence ID" value="NZ_CAKMBK010000179.1"/>
</dbReference>
<dbReference type="Pfam" id="PF01381">
    <property type="entry name" value="HTH_3"/>
    <property type="match status" value="1"/>
</dbReference>
<dbReference type="AlphaFoldDB" id="A0A0V7YBK0"/>
<reference evidence="1 2" key="1">
    <citation type="submission" date="2016-01" db="EMBL/GenBank/DDBJ databases">
        <title>Molecular Mechanisms for transfer of large genomic segments between Enterococcus faecium strains.</title>
        <authorList>
            <person name="Garcia-Solache M.A."/>
            <person name="Lebreton F."/>
            <person name="Mclaughlin R.E."/>
            <person name="Whiteaker J.D."/>
            <person name="Gilmore M.S."/>
            <person name="Rice L.B."/>
        </authorList>
    </citation>
    <scope>NUCLEOTIDE SEQUENCE [LARGE SCALE GENOMIC DNA]</scope>
    <source>
        <strain evidence="1 2">D344RRF x C68</strain>
    </source>
</reference>
<dbReference type="PROSITE" id="PS50943">
    <property type="entry name" value="HTH_CROC1"/>
    <property type="match status" value="1"/>
</dbReference>
<evidence type="ECO:0000313" key="1">
    <source>
        <dbReference type="EMBL" id="KWX18875.1"/>
    </source>
</evidence>
<dbReference type="InterPro" id="IPR010982">
    <property type="entry name" value="Lambda_DNA-bd_dom_sf"/>
</dbReference>
<organism evidence="1 2">
    <name type="scientific">Enterococcus faecium</name>
    <name type="common">Streptococcus faecium</name>
    <dbReference type="NCBI Taxonomy" id="1352"/>
    <lineage>
        <taxon>Bacteria</taxon>
        <taxon>Bacillati</taxon>
        <taxon>Bacillota</taxon>
        <taxon>Bacilli</taxon>
        <taxon>Lactobacillales</taxon>
        <taxon>Enterococcaceae</taxon>
        <taxon>Enterococcus</taxon>
    </lineage>
</organism>
<gene>
    <name evidence="1" type="ORF">AWT83_10500</name>
</gene>
<comment type="caution">
    <text evidence="1">The sequence shown here is derived from an EMBL/GenBank/DDBJ whole genome shotgun (WGS) entry which is preliminary data.</text>
</comment>
<dbReference type="SUPFAM" id="SSF47413">
    <property type="entry name" value="lambda repressor-like DNA-binding domains"/>
    <property type="match status" value="1"/>
</dbReference>
<accession>A0A0V7YBK0</accession>
<sequence>MELQITLEAARVMMGYSLKEAAKLFDVHHQTLANWEQDPNKMKQKYVQLIPEIYHFPTANIFFGSKDEFIRYKLHNDSFLIK</sequence>
<dbReference type="Gene3D" id="1.10.260.40">
    <property type="entry name" value="lambda repressor-like DNA-binding domains"/>
    <property type="match status" value="1"/>
</dbReference>
<dbReference type="InterPro" id="IPR001387">
    <property type="entry name" value="Cro/C1-type_HTH"/>
</dbReference>